<accession>A0A5K7YIP4</accession>
<evidence type="ECO:0000313" key="3">
    <source>
        <dbReference type="EMBL" id="BBO66621.1"/>
    </source>
</evidence>
<keyword evidence="3" id="KW-0378">Hydrolase</keyword>
<dbReference type="OrthoDB" id="9816506at2"/>
<dbReference type="CDD" id="cd01026">
    <property type="entry name" value="TOPRIM_OLD"/>
    <property type="match status" value="1"/>
</dbReference>
<dbReference type="InterPro" id="IPR041685">
    <property type="entry name" value="AAA_GajA/Old/RecF-like"/>
</dbReference>
<proteinExistence type="predicted"/>
<dbReference type="Proteomes" id="UP000427906">
    <property type="component" value="Chromosome"/>
</dbReference>
<gene>
    <name evidence="3" type="ORF">DSCA_05510</name>
</gene>
<dbReference type="PANTHER" id="PTHR43581">
    <property type="entry name" value="ATP/GTP PHOSPHATASE"/>
    <property type="match status" value="1"/>
</dbReference>
<dbReference type="GO" id="GO:0004519">
    <property type="term" value="F:endonuclease activity"/>
    <property type="evidence" value="ECO:0007669"/>
    <property type="project" value="UniProtKB-KW"/>
</dbReference>
<protein>
    <submittedName>
        <fullName evidence="3">ATP-dependent endonuclease</fullName>
    </submittedName>
</protein>
<evidence type="ECO:0000313" key="4">
    <source>
        <dbReference type="Proteomes" id="UP000427906"/>
    </source>
</evidence>
<keyword evidence="3" id="KW-0255">Endonuclease</keyword>
<dbReference type="InterPro" id="IPR034139">
    <property type="entry name" value="TOPRIM_OLD"/>
</dbReference>
<dbReference type="Gene3D" id="3.40.50.300">
    <property type="entry name" value="P-loop containing nucleotide triphosphate hydrolases"/>
    <property type="match status" value="1"/>
</dbReference>
<name>A0A5K7YIP4_9BACT</name>
<dbReference type="SUPFAM" id="SSF52540">
    <property type="entry name" value="P-loop containing nucleoside triphosphate hydrolases"/>
    <property type="match status" value="1"/>
</dbReference>
<dbReference type="Pfam" id="PF13175">
    <property type="entry name" value="AAA_15"/>
    <property type="match status" value="1"/>
</dbReference>
<dbReference type="AlphaFoldDB" id="A0A5K7YIP4"/>
<dbReference type="KEGG" id="dalk:DSCA_05510"/>
<dbReference type="RefSeq" id="WP_155314964.1">
    <property type="nucleotide sequence ID" value="NZ_AP021874.1"/>
</dbReference>
<dbReference type="InterPro" id="IPR018247">
    <property type="entry name" value="EF_Hand_1_Ca_BS"/>
</dbReference>
<dbReference type="PROSITE" id="PS00018">
    <property type="entry name" value="EF_HAND_1"/>
    <property type="match status" value="1"/>
</dbReference>
<feature type="domain" description="OLD protein-like TOPRIM" evidence="2">
    <location>
        <begin position="435"/>
        <end position="509"/>
    </location>
</feature>
<keyword evidence="3" id="KW-0540">Nuclease</keyword>
<feature type="domain" description="Endonuclease GajA/Old nuclease/RecF-like AAA" evidence="1">
    <location>
        <begin position="1"/>
        <end position="380"/>
    </location>
</feature>
<sequence length="688" mass="79241">MYISKIKLKNFRNFSESELVFNDGVNVIIGHNNSGKTNLLKALSLIFDNNTSKKLTVDDFNQSISDFQNPPRIDISAIMKQSEKPENENKEDQNTVSTWLLDITPPYEAMLTYSFFLPDQELEEYEKELEKLSKSNPTVKDYWRMIKRKFIRKYISRIYGGRLELNNRAESEKLDRFDFQFLGPVRDVEKTMFTGRNPMLKEILDYFLDDDIAKNDKLDEDHKREEIDKRENQFYNDSKAVIDLLKRRVEVNSILEYSSDTGASLGGKPKFEGEISESELLSALKLLIENKTGITIPATHNGLGYNNLIYVALVLAKMQMDCSSYVGVENAKVFPMLIIEEPEAHLHPAMQFKLLKFLKENINQEKQVRQLFITTHSTHITAAVALDEIICMYVDDSDTLCVSYPGNVFDLTKDEDRKSKAYVERFLDATKSDMLFSDKVILVEGLAEQILLDCLSEYENKPLVDRHISVVNIGGRYFEHFLKLFNFDKKDVFKKHAINRMVACIVDSDPTRLEDTKWKKCFPFEIKEDEKHKGIADNVSSLESDKSSNISIFCNETGKGKTLEYDIAFENPDCKLLITDSVIPMHRKIIEQIMDNYSTASFKSLKETPNVDADVCNLLEETGWDEDDKKKGIVAYHYFKAVSNAKGEHAMQLEYNLRKNLESDKPVSFNIPTNFNEAITWINGLSHD</sequence>
<dbReference type="PANTHER" id="PTHR43581:SF4">
    <property type="entry name" value="ATP_GTP PHOSPHATASE"/>
    <property type="match status" value="1"/>
</dbReference>
<organism evidence="3 4">
    <name type="scientific">Desulfosarcina alkanivorans</name>
    <dbReference type="NCBI Taxonomy" id="571177"/>
    <lineage>
        <taxon>Bacteria</taxon>
        <taxon>Pseudomonadati</taxon>
        <taxon>Thermodesulfobacteriota</taxon>
        <taxon>Desulfobacteria</taxon>
        <taxon>Desulfobacterales</taxon>
        <taxon>Desulfosarcinaceae</taxon>
        <taxon>Desulfosarcina</taxon>
    </lineage>
</organism>
<dbReference type="InterPro" id="IPR051396">
    <property type="entry name" value="Bact_Antivir_Def_Nuclease"/>
</dbReference>
<evidence type="ECO:0000259" key="2">
    <source>
        <dbReference type="Pfam" id="PF20469"/>
    </source>
</evidence>
<reference evidence="3 4" key="1">
    <citation type="submission" date="2019-11" db="EMBL/GenBank/DDBJ databases">
        <title>Comparative genomics of hydrocarbon-degrading Desulfosarcina strains.</title>
        <authorList>
            <person name="Watanabe M."/>
            <person name="Kojima H."/>
            <person name="Fukui M."/>
        </authorList>
    </citation>
    <scope>NUCLEOTIDE SEQUENCE [LARGE SCALE GENOMIC DNA]</scope>
    <source>
        <strain evidence="3 4">PL12</strain>
    </source>
</reference>
<keyword evidence="4" id="KW-1185">Reference proteome</keyword>
<dbReference type="Pfam" id="PF20469">
    <property type="entry name" value="OLD-like_TOPRIM"/>
    <property type="match status" value="1"/>
</dbReference>
<evidence type="ECO:0000259" key="1">
    <source>
        <dbReference type="Pfam" id="PF13175"/>
    </source>
</evidence>
<dbReference type="InterPro" id="IPR027417">
    <property type="entry name" value="P-loop_NTPase"/>
</dbReference>
<dbReference type="EMBL" id="AP021874">
    <property type="protein sequence ID" value="BBO66621.1"/>
    <property type="molecule type" value="Genomic_DNA"/>
</dbReference>